<comment type="similarity">
    <text evidence="2">Belongs to the RelE toxin family.</text>
</comment>
<protein>
    <recommendedName>
        <fullName evidence="2">Toxin</fullName>
    </recommendedName>
</protein>
<dbReference type="InterPro" id="IPR035093">
    <property type="entry name" value="RelE/ParE_toxin_dom_sf"/>
</dbReference>
<dbReference type="Pfam" id="PF05016">
    <property type="entry name" value="ParE_toxin"/>
    <property type="match status" value="1"/>
</dbReference>
<evidence type="ECO:0000256" key="1">
    <source>
        <dbReference type="ARBA" id="ARBA00022649"/>
    </source>
</evidence>
<name>A0A4Q2UDG4_9BACT</name>
<dbReference type="Gene3D" id="3.30.2310.20">
    <property type="entry name" value="RelE-like"/>
    <property type="match status" value="1"/>
</dbReference>
<dbReference type="InterPro" id="IPR007712">
    <property type="entry name" value="RelE/ParE_toxin"/>
</dbReference>
<reference evidence="3 4" key="1">
    <citation type="submission" date="2019-01" db="EMBL/GenBank/DDBJ databases">
        <title>Spirosoma flava sp. nov., a propanil-degrading bacterium isolated from herbicide-contaminated soil.</title>
        <authorList>
            <person name="Zhang L."/>
            <person name="Jiang J.-D."/>
        </authorList>
    </citation>
    <scope>NUCLEOTIDE SEQUENCE [LARGE SCALE GENOMIC DNA]</scope>
    <source>
        <strain evidence="3 4">TY50</strain>
    </source>
</reference>
<evidence type="ECO:0000313" key="4">
    <source>
        <dbReference type="Proteomes" id="UP000290407"/>
    </source>
</evidence>
<dbReference type="EMBL" id="SBLB01000018">
    <property type="protein sequence ID" value="RYC66252.1"/>
    <property type="molecule type" value="Genomic_DNA"/>
</dbReference>
<dbReference type="RefSeq" id="WP_129607015.1">
    <property type="nucleotide sequence ID" value="NZ_SBLB01000018.1"/>
</dbReference>
<gene>
    <name evidence="3" type="ORF">EQG79_30580</name>
</gene>
<dbReference type="InterPro" id="IPR028344">
    <property type="entry name" value="ParE1/4"/>
</dbReference>
<dbReference type="PIRSF" id="PIRSF029218">
    <property type="entry name" value="ParE"/>
    <property type="match status" value="1"/>
</dbReference>
<comment type="caution">
    <text evidence="3">The sequence shown here is derived from an EMBL/GenBank/DDBJ whole genome shotgun (WGS) entry which is preliminary data.</text>
</comment>
<proteinExistence type="inferred from homology"/>
<dbReference type="AlphaFoldDB" id="A0A4Q2UDG4"/>
<accession>A0A4Q2UDG4</accession>
<evidence type="ECO:0000313" key="3">
    <source>
        <dbReference type="EMBL" id="RYC66252.1"/>
    </source>
</evidence>
<evidence type="ECO:0000256" key="2">
    <source>
        <dbReference type="PIRNR" id="PIRNR029218"/>
    </source>
</evidence>
<keyword evidence="1" id="KW-1277">Toxin-antitoxin system</keyword>
<keyword evidence="4" id="KW-1185">Reference proteome</keyword>
<sequence length="100" mass="11627">MSQYKLSRLAGRDIEDIWDYTVSEWSLNQAEKYTDGLFWCFESIADGEIQGKAVDHVRPGYKKASYGKHIIFFKDAGDIVEIIRVLHSSMDIESRLRDEH</sequence>
<dbReference type="Proteomes" id="UP000290407">
    <property type="component" value="Unassembled WGS sequence"/>
</dbReference>
<organism evidence="3 4">
    <name type="scientific">Spirosoma sordidisoli</name>
    <dbReference type="NCBI Taxonomy" id="2502893"/>
    <lineage>
        <taxon>Bacteria</taxon>
        <taxon>Pseudomonadati</taxon>
        <taxon>Bacteroidota</taxon>
        <taxon>Cytophagia</taxon>
        <taxon>Cytophagales</taxon>
        <taxon>Cytophagaceae</taxon>
        <taxon>Spirosoma</taxon>
    </lineage>
</organism>